<keyword evidence="5 10" id="KW-0418">Kinase</keyword>
<feature type="domain" description="Histidine kinase" evidence="8">
    <location>
        <begin position="115"/>
        <end position="323"/>
    </location>
</feature>
<dbReference type="AlphaFoldDB" id="A0A432YF55"/>
<dbReference type="GO" id="GO:0004721">
    <property type="term" value="F:phosphoprotein phosphatase activity"/>
    <property type="evidence" value="ECO:0007669"/>
    <property type="project" value="TreeGrafter"/>
</dbReference>
<comment type="caution">
    <text evidence="10">The sequence shown here is derived from an EMBL/GenBank/DDBJ whole genome shotgun (WGS) entry which is preliminary data.</text>
</comment>
<dbReference type="EC" id="2.7.13.3" evidence="2"/>
<evidence type="ECO:0000256" key="4">
    <source>
        <dbReference type="ARBA" id="ARBA00022679"/>
    </source>
</evidence>
<gene>
    <name evidence="10" type="ORF">CWI73_12370</name>
</gene>
<dbReference type="InterPro" id="IPR004358">
    <property type="entry name" value="Sig_transdc_His_kin-like_C"/>
</dbReference>
<dbReference type="Gene3D" id="3.30.565.10">
    <property type="entry name" value="Histidine kinase-like ATPase, C-terminal domain"/>
    <property type="match status" value="1"/>
</dbReference>
<accession>A0A432YF55</accession>
<dbReference type="GO" id="GO:0016036">
    <property type="term" value="P:cellular response to phosphate starvation"/>
    <property type="evidence" value="ECO:0007669"/>
    <property type="project" value="TreeGrafter"/>
</dbReference>
<dbReference type="SMART" id="SM00387">
    <property type="entry name" value="HATPase_c"/>
    <property type="match status" value="1"/>
</dbReference>
<dbReference type="PANTHER" id="PTHR45453">
    <property type="entry name" value="PHOSPHATE REGULON SENSOR PROTEIN PHOR"/>
    <property type="match status" value="1"/>
</dbReference>
<dbReference type="InterPro" id="IPR035965">
    <property type="entry name" value="PAS-like_dom_sf"/>
</dbReference>
<evidence type="ECO:0000259" key="9">
    <source>
        <dbReference type="PROSITE" id="PS50112"/>
    </source>
</evidence>
<dbReference type="EMBL" id="PIQA01000020">
    <property type="protein sequence ID" value="RUO59581.1"/>
    <property type="molecule type" value="Genomic_DNA"/>
</dbReference>
<dbReference type="InterPro" id="IPR036097">
    <property type="entry name" value="HisK_dim/P_sf"/>
</dbReference>
<dbReference type="PANTHER" id="PTHR45453:SF1">
    <property type="entry name" value="PHOSPHATE REGULON SENSOR PROTEIN PHOR"/>
    <property type="match status" value="1"/>
</dbReference>
<dbReference type="Proteomes" id="UP000288361">
    <property type="component" value="Unassembled WGS sequence"/>
</dbReference>
<dbReference type="SUPFAM" id="SSF47384">
    <property type="entry name" value="Homodimeric domain of signal transducing histidine kinase"/>
    <property type="match status" value="1"/>
</dbReference>
<keyword evidence="7" id="KW-0472">Membrane</keyword>
<dbReference type="RefSeq" id="WP_126753059.1">
    <property type="nucleotide sequence ID" value="NZ_JBHUMT010000013.1"/>
</dbReference>
<keyword evidence="4" id="KW-0808">Transferase</keyword>
<dbReference type="InterPro" id="IPR005467">
    <property type="entry name" value="His_kinase_dom"/>
</dbReference>
<dbReference type="PROSITE" id="PS50109">
    <property type="entry name" value="HIS_KIN"/>
    <property type="match status" value="1"/>
</dbReference>
<feature type="domain" description="PAS" evidence="9">
    <location>
        <begin position="1"/>
        <end position="55"/>
    </location>
</feature>
<dbReference type="InterPro" id="IPR003594">
    <property type="entry name" value="HATPase_dom"/>
</dbReference>
<evidence type="ECO:0000256" key="5">
    <source>
        <dbReference type="ARBA" id="ARBA00022777"/>
    </source>
</evidence>
<dbReference type="SUPFAM" id="SSF55785">
    <property type="entry name" value="PYP-like sensor domain (PAS domain)"/>
    <property type="match status" value="1"/>
</dbReference>
<evidence type="ECO:0000256" key="3">
    <source>
        <dbReference type="ARBA" id="ARBA00022553"/>
    </source>
</evidence>
<dbReference type="Pfam" id="PF00512">
    <property type="entry name" value="HisKA"/>
    <property type="match status" value="1"/>
</dbReference>
<evidence type="ECO:0000256" key="6">
    <source>
        <dbReference type="ARBA" id="ARBA00023012"/>
    </source>
</evidence>
<dbReference type="InterPro" id="IPR050351">
    <property type="entry name" value="BphY/WalK/GraS-like"/>
</dbReference>
<dbReference type="InterPro" id="IPR000014">
    <property type="entry name" value="PAS"/>
</dbReference>
<keyword evidence="3" id="KW-0597">Phosphoprotein</keyword>
<dbReference type="Pfam" id="PF13188">
    <property type="entry name" value="PAS_8"/>
    <property type="match status" value="1"/>
</dbReference>
<evidence type="ECO:0000256" key="1">
    <source>
        <dbReference type="ARBA" id="ARBA00000085"/>
    </source>
</evidence>
<evidence type="ECO:0000259" key="8">
    <source>
        <dbReference type="PROSITE" id="PS50109"/>
    </source>
</evidence>
<reference evidence="10 11" key="1">
    <citation type="journal article" date="2011" name="Front. Microbiol.">
        <title>Genomic signatures of strain selection and enhancement in Bacillus atrophaeus var. globigii, a historical biowarfare simulant.</title>
        <authorList>
            <person name="Gibbons H.S."/>
            <person name="Broomall S.M."/>
            <person name="McNew L.A."/>
            <person name="Daligault H."/>
            <person name="Chapman C."/>
            <person name="Bruce D."/>
            <person name="Karavis M."/>
            <person name="Krepps M."/>
            <person name="McGregor P.A."/>
            <person name="Hong C."/>
            <person name="Park K.H."/>
            <person name="Akmal A."/>
            <person name="Feldman A."/>
            <person name="Lin J.S."/>
            <person name="Chang W.E."/>
            <person name="Higgs B.W."/>
            <person name="Demirev P."/>
            <person name="Lindquist J."/>
            <person name="Liem A."/>
            <person name="Fochler E."/>
            <person name="Read T.D."/>
            <person name="Tapia R."/>
            <person name="Johnson S."/>
            <person name="Bishop-Lilly K.A."/>
            <person name="Detter C."/>
            <person name="Han C."/>
            <person name="Sozhamannan S."/>
            <person name="Rosenzweig C.N."/>
            <person name="Skowronski E.W."/>
        </authorList>
    </citation>
    <scope>NUCLEOTIDE SEQUENCE [LARGE SCALE GENOMIC DNA]</scope>
    <source>
        <strain evidence="10 11">TPS4-2</strain>
    </source>
</reference>
<dbReference type="PROSITE" id="PS50112">
    <property type="entry name" value="PAS"/>
    <property type="match status" value="1"/>
</dbReference>
<proteinExistence type="predicted"/>
<evidence type="ECO:0000256" key="7">
    <source>
        <dbReference type="ARBA" id="ARBA00023136"/>
    </source>
</evidence>
<organism evidence="10 11">
    <name type="scientific">Idiomarina piscisalsi</name>
    <dbReference type="NCBI Taxonomy" id="1096243"/>
    <lineage>
        <taxon>Bacteria</taxon>
        <taxon>Pseudomonadati</taxon>
        <taxon>Pseudomonadota</taxon>
        <taxon>Gammaproteobacteria</taxon>
        <taxon>Alteromonadales</taxon>
        <taxon>Idiomarinaceae</taxon>
        <taxon>Idiomarina</taxon>
    </lineage>
</organism>
<evidence type="ECO:0000256" key="2">
    <source>
        <dbReference type="ARBA" id="ARBA00012438"/>
    </source>
</evidence>
<dbReference type="CDD" id="cd00082">
    <property type="entry name" value="HisKA"/>
    <property type="match status" value="1"/>
</dbReference>
<dbReference type="InterPro" id="IPR036890">
    <property type="entry name" value="HATPase_C_sf"/>
</dbReference>
<dbReference type="InterPro" id="IPR003661">
    <property type="entry name" value="HisK_dim/P_dom"/>
</dbReference>
<dbReference type="Gene3D" id="3.30.450.20">
    <property type="entry name" value="PAS domain"/>
    <property type="match status" value="1"/>
</dbReference>
<dbReference type="SUPFAM" id="SSF55874">
    <property type="entry name" value="ATPase domain of HSP90 chaperone/DNA topoisomerase II/histidine kinase"/>
    <property type="match status" value="1"/>
</dbReference>
<name>A0A432YF55_9GAMM</name>
<dbReference type="Pfam" id="PF02518">
    <property type="entry name" value="HATPase_c"/>
    <property type="match status" value="1"/>
</dbReference>
<dbReference type="GO" id="GO:0005886">
    <property type="term" value="C:plasma membrane"/>
    <property type="evidence" value="ECO:0007669"/>
    <property type="project" value="TreeGrafter"/>
</dbReference>
<sequence>MATYHQIIDAMPNAVILLDSHGVVDYCNDNAQSLLEHSLKGEVWRDLVATLFAPKADDWHEVSLKNGRRVRIDTSEVNEKPGQLIVLTDLTETRQLQQRISHLQRLSSMGKMVASLAHQIRTPLSAAILYAQNLSQGMISPVKQQRFSHKLLSRLHNLEQQVNDMLLFAKSGEKPVLEELTTHSLLNTVASNVESYAAQHHVNLVMPECGHSAVLKGNKTALTGALQNLINNAIDASQAGQEVLVKTHVEGNNWCVSVIDAGAGIDKEKQAQIFTPFFTGKSNGTGLGLAVVQTVLRAHHGSIDWESELGKGSRFTLSIPVHCFNEQPVSEVRYG</sequence>
<keyword evidence="6" id="KW-0902">Two-component regulatory system</keyword>
<protein>
    <recommendedName>
        <fullName evidence="2">histidine kinase</fullName>
        <ecNumber evidence="2">2.7.13.3</ecNumber>
    </recommendedName>
</protein>
<dbReference type="PRINTS" id="PR00344">
    <property type="entry name" value="BCTRLSENSOR"/>
</dbReference>
<dbReference type="GO" id="GO:0000155">
    <property type="term" value="F:phosphorelay sensor kinase activity"/>
    <property type="evidence" value="ECO:0007669"/>
    <property type="project" value="InterPro"/>
</dbReference>
<dbReference type="CDD" id="cd00075">
    <property type="entry name" value="HATPase"/>
    <property type="match status" value="1"/>
</dbReference>
<comment type="catalytic activity">
    <reaction evidence="1">
        <text>ATP + protein L-histidine = ADP + protein N-phospho-L-histidine.</text>
        <dbReference type="EC" id="2.7.13.3"/>
    </reaction>
</comment>
<evidence type="ECO:0000313" key="10">
    <source>
        <dbReference type="EMBL" id="RUO59581.1"/>
    </source>
</evidence>
<dbReference type="SMART" id="SM00091">
    <property type="entry name" value="PAS"/>
    <property type="match status" value="1"/>
</dbReference>
<dbReference type="SMART" id="SM00388">
    <property type="entry name" value="HisKA"/>
    <property type="match status" value="1"/>
</dbReference>
<evidence type="ECO:0000313" key="11">
    <source>
        <dbReference type="Proteomes" id="UP000288361"/>
    </source>
</evidence>
<dbReference type="Gene3D" id="1.10.287.130">
    <property type="match status" value="1"/>
</dbReference>